<dbReference type="InterPro" id="IPR009784">
    <property type="entry name" value="DUF1349"/>
</dbReference>
<keyword evidence="2" id="KW-1185">Reference proteome</keyword>
<dbReference type="InterPro" id="IPR013320">
    <property type="entry name" value="ConA-like_dom_sf"/>
</dbReference>
<dbReference type="Gene3D" id="2.60.120.200">
    <property type="match status" value="1"/>
</dbReference>
<dbReference type="Pfam" id="PF07081">
    <property type="entry name" value="DUF1349"/>
    <property type="match status" value="1"/>
</dbReference>
<evidence type="ECO:0000313" key="2">
    <source>
        <dbReference type="Proteomes" id="UP001519332"/>
    </source>
</evidence>
<evidence type="ECO:0000313" key="1">
    <source>
        <dbReference type="EMBL" id="MBP2329611.1"/>
    </source>
</evidence>
<dbReference type="SUPFAM" id="SSF49899">
    <property type="entry name" value="Concanavalin A-like lectins/glucanases"/>
    <property type="match status" value="1"/>
</dbReference>
<gene>
    <name evidence="1" type="ORF">JOF56_009996</name>
</gene>
<protein>
    <submittedName>
        <fullName evidence="1">Regulation of enolase protein 1 (Concanavalin A-like superfamily)</fullName>
    </submittedName>
</protein>
<comment type="caution">
    <text evidence="1">The sequence shown here is derived from an EMBL/GenBank/DDBJ whole genome shotgun (WGS) entry which is preliminary data.</text>
</comment>
<dbReference type="Proteomes" id="UP001519332">
    <property type="component" value="Unassembled WGS sequence"/>
</dbReference>
<reference evidence="1 2" key="1">
    <citation type="submission" date="2021-03" db="EMBL/GenBank/DDBJ databases">
        <title>Sequencing the genomes of 1000 actinobacteria strains.</title>
        <authorList>
            <person name="Klenk H.-P."/>
        </authorList>
    </citation>
    <scope>NUCLEOTIDE SEQUENCE [LARGE SCALE GENOMIC DNA]</scope>
    <source>
        <strain evidence="1 2">DSM 46670</strain>
    </source>
</reference>
<organism evidence="1 2">
    <name type="scientific">Kibdelosporangium banguiense</name>
    <dbReference type="NCBI Taxonomy" id="1365924"/>
    <lineage>
        <taxon>Bacteria</taxon>
        <taxon>Bacillati</taxon>
        <taxon>Actinomycetota</taxon>
        <taxon>Actinomycetes</taxon>
        <taxon>Pseudonocardiales</taxon>
        <taxon>Pseudonocardiaceae</taxon>
        <taxon>Kibdelosporangium</taxon>
    </lineage>
</organism>
<dbReference type="PANTHER" id="PTHR35332">
    <property type="entry name" value="REGULATION OF ENOLASE PROTEIN 1"/>
    <property type="match status" value="1"/>
</dbReference>
<dbReference type="EMBL" id="JAGINW010000001">
    <property type="protein sequence ID" value="MBP2329611.1"/>
    <property type="molecule type" value="Genomic_DNA"/>
</dbReference>
<proteinExistence type="predicted"/>
<name>A0ABS4TYX9_9PSEU</name>
<accession>A0ABS4TYX9</accession>
<dbReference type="PANTHER" id="PTHR35332:SF2">
    <property type="entry name" value="REGULATION OF ENOLASE PROTEIN 1"/>
    <property type="match status" value="1"/>
</dbReference>
<sequence>MAAFEELYDQAGLFIRVDPRTWLKAGIEQTDGAPHLGAVVTHGQSDWSLAPVQDWAGRPVTVRASRTGDAVTIRARVAREPWRTIRLTPLAPDAVATAGRFACSPQRAGLPCASPASPSARPTRPYTPNHWSASSSIVDACGAGMARRYQGRLHCWWISV</sequence>